<feature type="signal peptide" evidence="2">
    <location>
        <begin position="1"/>
        <end position="36"/>
    </location>
</feature>
<keyword evidence="4" id="KW-1185">Reference proteome</keyword>
<feature type="compositionally biased region" description="Pro residues" evidence="1">
    <location>
        <begin position="274"/>
        <end position="295"/>
    </location>
</feature>
<sequence length="568" mass="62628">MRTQDTGFTVRHARTLGARATLFAAALLGLGFASLASGDDQFAGRQCDWTQWARSSSHDSLSCAKGQRAEKILAEKVLDPFIDNDTEYGSLDHLQVPLLDREGGVFIVQKSGVADQPATHVWSEKAYRWQHDRLVERWSYASDWKPAPLTAFTHALWHPAMSGHFLYLPGAGGTLLKVDKQQGRLVRRIDPFGGGIDPQRYVVGGVAADEDGNVVYNVLRLDAAAPLAQDVSEAWLVHVDRHDRIRKVDYKSLIPNAPSATSLCYLTFSQMSPRPPRPWPPAPQPDGSPTLPPQAPCLSQRPPRDMTPAIAPDGTIYTVSRAHGAEHYSYLIALTPDLGLKWASSLRGHLNDGCGVLANTCRPGSTRGVDTLTNLPPAGVANDGSSSSPVPLPDGVVFGAYTAYNSGRGHLMKFDRQGRFQTTYDFGWDITPGVWRHGRGYSLVLKDQYYNDEEYAITQLSPSLEKEWQYMASNTQQCERKPDGTIDCEDIGFHFEWCVATPGIDRDGNVYVVSADGNLYVIGQGGVEQQRFFLERTAYAAYTPTALDHRGRVYAMNNGKLFIVGRDQ</sequence>
<evidence type="ECO:0000256" key="1">
    <source>
        <dbReference type="SAM" id="MobiDB-lite"/>
    </source>
</evidence>
<dbReference type="OrthoDB" id="9805100at2"/>
<comment type="caution">
    <text evidence="3">The sequence shown here is derived from an EMBL/GenBank/DDBJ whole genome shotgun (WGS) entry which is preliminary data.</text>
</comment>
<gene>
    <name evidence="3" type="ORF">FCE95_14165</name>
</gene>
<organism evidence="3 4">
    <name type="scientific">Luteimonas gilva</name>
    <dbReference type="NCBI Taxonomy" id="2572684"/>
    <lineage>
        <taxon>Bacteria</taxon>
        <taxon>Pseudomonadati</taxon>
        <taxon>Pseudomonadota</taxon>
        <taxon>Gammaproteobacteria</taxon>
        <taxon>Lysobacterales</taxon>
        <taxon>Lysobacteraceae</taxon>
        <taxon>Luteimonas</taxon>
    </lineage>
</organism>
<dbReference type="RefSeq" id="WP_137267707.1">
    <property type="nucleotide sequence ID" value="NZ_SZUA01000003.1"/>
</dbReference>
<dbReference type="SUPFAM" id="SSF69304">
    <property type="entry name" value="Tricorn protease N-terminal domain"/>
    <property type="match status" value="1"/>
</dbReference>
<keyword evidence="2" id="KW-0732">Signal</keyword>
<name>A0A4V5ZPY0_9GAMM</name>
<evidence type="ECO:0000313" key="3">
    <source>
        <dbReference type="EMBL" id="TKR29303.1"/>
    </source>
</evidence>
<accession>A0A4V5ZPY0</accession>
<reference evidence="3 4" key="1">
    <citation type="submission" date="2019-04" db="EMBL/GenBank/DDBJ databases">
        <title>Reference strain of H23.</title>
        <authorList>
            <person name="Luo X."/>
        </authorList>
    </citation>
    <scope>NUCLEOTIDE SEQUENCE [LARGE SCALE GENOMIC DNA]</scope>
    <source>
        <strain evidence="3 4">H23</strain>
    </source>
</reference>
<evidence type="ECO:0008006" key="5">
    <source>
        <dbReference type="Google" id="ProtNLM"/>
    </source>
</evidence>
<evidence type="ECO:0000313" key="4">
    <source>
        <dbReference type="Proteomes" id="UP000308707"/>
    </source>
</evidence>
<feature type="region of interest" description="Disordered" evidence="1">
    <location>
        <begin position="274"/>
        <end position="308"/>
    </location>
</feature>
<feature type="chain" id="PRO_5020881867" description="WG repeat-containing protein" evidence="2">
    <location>
        <begin position="37"/>
        <end position="568"/>
    </location>
</feature>
<evidence type="ECO:0000256" key="2">
    <source>
        <dbReference type="SAM" id="SignalP"/>
    </source>
</evidence>
<dbReference type="EMBL" id="SZUA01000003">
    <property type="protein sequence ID" value="TKR29303.1"/>
    <property type="molecule type" value="Genomic_DNA"/>
</dbReference>
<protein>
    <recommendedName>
        <fullName evidence="5">WG repeat-containing protein</fullName>
    </recommendedName>
</protein>
<dbReference type="AlphaFoldDB" id="A0A4V5ZPY0"/>
<proteinExistence type="predicted"/>
<dbReference type="Proteomes" id="UP000308707">
    <property type="component" value="Unassembled WGS sequence"/>
</dbReference>